<evidence type="ECO:0000313" key="3">
    <source>
        <dbReference type="Proteomes" id="UP001320420"/>
    </source>
</evidence>
<dbReference type="EMBL" id="JAKJXP020000003">
    <property type="protein sequence ID" value="KAK7757318.1"/>
    <property type="molecule type" value="Genomic_DNA"/>
</dbReference>
<proteinExistence type="predicted"/>
<feature type="region of interest" description="Disordered" evidence="1">
    <location>
        <begin position="1"/>
        <end position="78"/>
    </location>
</feature>
<feature type="compositionally biased region" description="Basic residues" evidence="1">
    <location>
        <begin position="64"/>
        <end position="78"/>
    </location>
</feature>
<sequence>MLSALTNAHTEAKLKRQQEQRHARSEARKEKRHLKSEAKQARKANVGRAAKWNPERKALDKQKKLANRPHKQEKRRKRLRLRAEKLQAQAVKMMAEAEKAKARADLLDEQAAVSPTLFLLLPNPRTHSFFLASSANTRK</sequence>
<accession>A0AAN9UZN4</accession>
<dbReference type="AlphaFoldDB" id="A0AAN9UZN4"/>
<name>A0AAN9UZN4_9PEZI</name>
<feature type="compositionally biased region" description="Basic and acidic residues" evidence="1">
    <location>
        <begin position="53"/>
        <end position="63"/>
    </location>
</feature>
<organism evidence="2 3">
    <name type="scientific">Diatrype stigma</name>
    <dbReference type="NCBI Taxonomy" id="117547"/>
    <lineage>
        <taxon>Eukaryota</taxon>
        <taxon>Fungi</taxon>
        <taxon>Dikarya</taxon>
        <taxon>Ascomycota</taxon>
        <taxon>Pezizomycotina</taxon>
        <taxon>Sordariomycetes</taxon>
        <taxon>Xylariomycetidae</taxon>
        <taxon>Xylariales</taxon>
        <taxon>Diatrypaceae</taxon>
        <taxon>Diatrype</taxon>
    </lineage>
</organism>
<gene>
    <name evidence="2" type="ORF">SLS62_000868</name>
</gene>
<comment type="caution">
    <text evidence="2">The sequence shown here is derived from an EMBL/GenBank/DDBJ whole genome shotgun (WGS) entry which is preliminary data.</text>
</comment>
<evidence type="ECO:0000256" key="1">
    <source>
        <dbReference type="SAM" id="MobiDB-lite"/>
    </source>
</evidence>
<evidence type="ECO:0000313" key="2">
    <source>
        <dbReference type="EMBL" id="KAK7757318.1"/>
    </source>
</evidence>
<reference evidence="2 3" key="1">
    <citation type="submission" date="2024-02" db="EMBL/GenBank/DDBJ databases">
        <title>De novo assembly and annotation of 12 fungi associated with fruit tree decline syndrome in Ontario, Canada.</title>
        <authorList>
            <person name="Sulman M."/>
            <person name="Ellouze W."/>
            <person name="Ilyukhin E."/>
        </authorList>
    </citation>
    <scope>NUCLEOTIDE SEQUENCE [LARGE SCALE GENOMIC DNA]</scope>
    <source>
        <strain evidence="2 3">M11/M66-122</strain>
    </source>
</reference>
<feature type="compositionally biased region" description="Basic and acidic residues" evidence="1">
    <location>
        <begin position="10"/>
        <end position="40"/>
    </location>
</feature>
<keyword evidence="3" id="KW-1185">Reference proteome</keyword>
<dbReference type="Proteomes" id="UP001320420">
    <property type="component" value="Unassembled WGS sequence"/>
</dbReference>
<protein>
    <submittedName>
        <fullName evidence="2">Uncharacterized protein</fullName>
    </submittedName>
</protein>